<dbReference type="GO" id="GO:0050661">
    <property type="term" value="F:NADP binding"/>
    <property type="evidence" value="ECO:0007669"/>
    <property type="project" value="InterPro"/>
</dbReference>
<dbReference type="PANTHER" id="PTHR43539:SF68">
    <property type="entry name" value="FLAVIN-BINDING MONOOXYGENASE-LIKE PROTEIN (AFU_ORTHOLOGUE AFUA_4G09220)"/>
    <property type="match status" value="1"/>
</dbReference>
<dbReference type="GO" id="GO:0004499">
    <property type="term" value="F:N,N-dimethylaniline monooxygenase activity"/>
    <property type="evidence" value="ECO:0007669"/>
    <property type="project" value="InterPro"/>
</dbReference>
<evidence type="ECO:0000256" key="3">
    <source>
        <dbReference type="ARBA" id="ARBA00023002"/>
    </source>
</evidence>
<dbReference type="EMBL" id="KV427646">
    <property type="protein sequence ID" value="KZT03173.1"/>
    <property type="molecule type" value="Genomic_DNA"/>
</dbReference>
<evidence type="ECO:0000313" key="4">
    <source>
        <dbReference type="EMBL" id="KZT03173.1"/>
    </source>
</evidence>
<keyword evidence="3" id="KW-0560">Oxidoreductase</keyword>
<dbReference type="GeneID" id="63819257"/>
<dbReference type="OrthoDB" id="74360at2759"/>
<dbReference type="PANTHER" id="PTHR43539">
    <property type="entry name" value="FLAVIN-BINDING MONOOXYGENASE-LIKE PROTEIN (AFU_ORTHOLOGUE AFUA_4G09220)"/>
    <property type="match status" value="1"/>
</dbReference>
<evidence type="ECO:0000313" key="5">
    <source>
        <dbReference type="Proteomes" id="UP000076871"/>
    </source>
</evidence>
<dbReference type="Proteomes" id="UP000076871">
    <property type="component" value="Unassembled WGS sequence"/>
</dbReference>
<dbReference type="Pfam" id="PF00743">
    <property type="entry name" value="FMO-like"/>
    <property type="match status" value="1"/>
</dbReference>
<accession>A0A165CPB8</accession>
<dbReference type="AlphaFoldDB" id="A0A165CPB8"/>
<keyword evidence="2" id="KW-0274">FAD</keyword>
<dbReference type="PRINTS" id="PR00411">
    <property type="entry name" value="PNDRDTASEI"/>
</dbReference>
<keyword evidence="1" id="KW-0285">Flavoprotein</keyword>
<keyword evidence="5" id="KW-1185">Reference proteome</keyword>
<dbReference type="InParanoid" id="A0A165CPB8"/>
<dbReference type="GO" id="GO:0050660">
    <property type="term" value="F:flavin adenine dinucleotide binding"/>
    <property type="evidence" value="ECO:0007669"/>
    <property type="project" value="InterPro"/>
</dbReference>
<organism evidence="4 5">
    <name type="scientific">Laetiporus sulphureus 93-53</name>
    <dbReference type="NCBI Taxonomy" id="1314785"/>
    <lineage>
        <taxon>Eukaryota</taxon>
        <taxon>Fungi</taxon>
        <taxon>Dikarya</taxon>
        <taxon>Basidiomycota</taxon>
        <taxon>Agaricomycotina</taxon>
        <taxon>Agaricomycetes</taxon>
        <taxon>Polyporales</taxon>
        <taxon>Laetiporus</taxon>
    </lineage>
</organism>
<dbReference type="InterPro" id="IPR020946">
    <property type="entry name" value="Flavin_mOase-like"/>
</dbReference>
<proteinExistence type="predicted"/>
<reference evidence="4 5" key="1">
    <citation type="journal article" date="2016" name="Mol. Biol. Evol.">
        <title>Comparative Genomics of Early-Diverging Mushroom-Forming Fungi Provides Insights into the Origins of Lignocellulose Decay Capabilities.</title>
        <authorList>
            <person name="Nagy L.G."/>
            <person name="Riley R."/>
            <person name="Tritt A."/>
            <person name="Adam C."/>
            <person name="Daum C."/>
            <person name="Floudas D."/>
            <person name="Sun H."/>
            <person name="Yadav J.S."/>
            <person name="Pangilinan J."/>
            <person name="Larsson K.H."/>
            <person name="Matsuura K."/>
            <person name="Barry K."/>
            <person name="Labutti K."/>
            <person name="Kuo R."/>
            <person name="Ohm R.A."/>
            <person name="Bhattacharya S.S."/>
            <person name="Shirouzu T."/>
            <person name="Yoshinaga Y."/>
            <person name="Martin F.M."/>
            <person name="Grigoriev I.V."/>
            <person name="Hibbett D.S."/>
        </authorList>
    </citation>
    <scope>NUCLEOTIDE SEQUENCE [LARGE SCALE GENOMIC DNA]</scope>
    <source>
        <strain evidence="4 5">93-53</strain>
    </source>
</reference>
<dbReference type="Gene3D" id="3.50.50.60">
    <property type="entry name" value="FAD/NAD(P)-binding domain"/>
    <property type="match status" value="1"/>
</dbReference>
<dbReference type="RefSeq" id="XP_040760913.1">
    <property type="nucleotide sequence ID" value="XM_040902226.1"/>
</dbReference>
<sequence>MDPHAIAEDWLQRFSVSVFSGDVDATVQTFLPNGWLRDSLVFTWDSRSLEGHTKITAYLENTLAKANLAGFRLDERPWLRPERVLENDAGISAGFAFESPKTTGRGYAYLLQESDDRGQWKALSVFMMLENIKGHEERGPEAGVYGGHTLSWEEVNAERRARIERNPHVLVVGAGQTGLQIAARFKQMDIPTLVIERNAAIGDQWRKRYPTLSLNTTKNHHTFLYQAYPTNWPEFTPRDKLANWLAQYAVSQDLVVWTSSSIMAHPRPTYESVSKTWTVVIDRDGAPVEIHPIHIVIAVGTLGAPRIPAVLGIEYFGGTIMNGDQYKGGQPFTGKRALVVGAGSTAADICQDLHVHGAEAVTMVQRSSSCVVAQKTIAEDYYRAFPDGVPLEVSDFKFFAMPINLQRAFAKAKEAEMWDKEKELHEKLRKGGVKLNMGRDGSGIQLLIFERFGGGWIDVGVADLIGSGKVKVKQGVEIARFQERQVIFTDESSEDVDLVIFATGYLDPREDLKQIFGEEIIGSTGPLWGLDDEGEIRGCYRPTGHPGLWYGAGEFTTVRFLSKQLALQIKAIELGILS</sequence>
<gene>
    <name evidence="4" type="ORF">LAESUDRAFT_375213</name>
</gene>
<dbReference type="STRING" id="1314785.A0A165CPB8"/>
<protein>
    <submittedName>
        <fullName evidence="4">FAD/NAD-P-binding domain-containing protein</fullName>
    </submittedName>
</protein>
<dbReference type="SUPFAM" id="SSF51905">
    <property type="entry name" value="FAD/NAD(P)-binding domain"/>
    <property type="match status" value="2"/>
</dbReference>
<evidence type="ECO:0000256" key="1">
    <source>
        <dbReference type="ARBA" id="ARBA00022630"/>
    </source>
</evidence>
<dbReference type="InterPro" id="IPR036188">
    <property type="entry name" value="FAD/NAD-bd_sf"/>
</dbReference>
<name>A0A165CPB8_9APHY</name>
<dbReference type="InterPro" id="IPR050982">
    <property type="entry name" value="Auxin_biosynth/cation_transpt"/>
</dbReference>
<evidence type="ECO:0000256" key="2">
    <source>
        <dbReference type="ARBA" id="ARBA00022827"/>
    </source>
</evidence>